<proteinExistence type="predicted"/>
<dbReference type="STRING" id="115783.SAMN02745119_00943"/>
<dbReference type="AlphaFoldDB" id="A0A1T4LLU9"/>
<accession>A0A1T4LLU9</accession>
<keyword evidence="2" id="KW-0175">Coiled coil</keyword>
<dbReference type="Proteomes" id="UP000190102">
    <property type="component" value="Unassembled WGS sequence"/>
</dbReference>
<evidence type="ECO:0000256" key="2">
    <source>
        <dbReference type="SAM" id="Coils"/>
    </source>
</evidence>
<dbReference type="Gene3D" id="1.25.40.10">
    <property type="entry name" value="Tetratricopeptide repeat domain"/>
    <property type="match status" value="1"/>
</dbReference>
<keyword evidence="5" id="KW-0449">Lipoprotein</keyword>
<gene>
    <name evidence="5" type="ORF">SAMN02745119_00943</name>
</gene>
<keyword evidence="6" id="KW-1185">Reference proteome</keyword>
<evidence type="ECO:0000313" key="6">
    <source>
        <dbReference type="Proteomes" id="UP000190102"/>
    </source>
</evidence>
<dbReference type="InterPro" id="IPR039565">
    <property type="entry name" value="BamD-like"/>
</dbReference>
<dbReference type="InterPro" id="IPR011990">
    <property type="entry name" value="TPR-like_helical_dom_sf"/>
</dbReference>
<feature type="coiled-coil region" evidence="2">
    <location>
        <begin position="131"/>
        <end position="181"/>
    </location>
</feature>
<protein>
    <submittedName>
        <fullName evidence="5">Outer membrane lipoprotein</fullName>
    </submittedName>
</protein>
<feature type="chain" id="PRO_5012865900" evidence="3">
    <location>
        <begin position="32"/>
        <end position="432"/>
    </location>
</feature>
<sequence length="432" mass="46983">MHILLSHRQPTRFILVLCLLICLLQFAPANAETDDSSLFMEAFTSFQGKDYLHSIEKLNHMGQLFPDSPLRDVSLLMLARAQHRSGDNDTAAQTINQFSKEFGNGPLADSIEADLAALAKRRQAGEKLAPNKHLRAAAQKVRNEHLALERAAALKAEQERLAQERADRERIARERAEADRKERERLAALKAAKDAVRFEIETPVVAAQEVGSAASVLFQLVNHGKDAEEFSLEAMLPSGVEGMITQAADRTQPVQKITLQPRQHAELMIAFKMPADRVDGSRITATAKATSTKFNDISKSKELTITAAAPLLRAVSRLQQAAVAGEAGSYKITLLNVGSKAAKEIDLRITLPQQLKLTDAGGNGCWIENEQLAACRIDAVASGNLVERSLKVSVRTDAAGKTAKGAVEVLQTALQVKESFNGAAFTVKAKQP</sequence>
<dbReference type="RefSeq" id="WP_078789224.1">
    <property type="nucleotide sequence ID" value="NZ_FUWR01000003.1"/>
</dbReference>
<dbReference type="Pfam" id="PF13525">
    <property type="entry name" value="YfiO"/>
    <property type="match status" value="1"/>
</dbReference>
<dbReference type="EMBL" id="FUWR01000003">
    <property type="protein sequence ID" value="SJZ55424.1"/>
    <property type="molecule type" value="Genomic_DNA"/>
</dbReference>
<name>A0A1T4LLU9_9BACT</name>
<feature type="domain" description="Outer membrane lipoprotein BamD-like" evidence="4">
    <location>
        <begin position="33"/>
        <end position="109"/>
    </location>
</feature>
<feature type="signal peptide" evidence="3">
    <location>
        <begin position="1"/>
        <end position="31"/>
    </location>
</feature>
<dbReference type="OrthoDB" id="5392529at2"/>
<organism evidence="5 6">
    <name type="scientific">Trichlorobacter thiogenes</name>
    <dbReference type="NCBI Taxonomy" id="115783"/>
    <lineage>
        <taxon>Bacteria</taxon>
        <taxon>Pseudomonadati</taxon>
        <taxon>Thermodesulfobacteriota</taxon>
        <taxon>Desulfuromonadia</taxon>
        <taxon>Geobacterales</taxon>
        <taxon>Geobacteraceae</taxon>
        <taxon>Trichlorobacter</taxon>
    </lineage>
</organism>
<evidence type="ECO:0000313" key="5">
    <source>
        <dbReference type="EMBL" id="SJZ55424.1"/>
    </source>
</evidence>
<evidence type="ECO:0000256" key="1">
    <source>
        <dbReference type="ARBA" id="ARBA00022729"/>
    </source>
</evidence>
<evidence type="ECO:0000259" key="4">
    <source>
        <dbReference type="Pfam" id="PF13525"/>
    </source>
</evidence>
<reference evidence="6" key="1">
    <citation type="submission" date="2017-02" db="EMBL/GenBank/DDBJ databases">
        <authorList>
            <person name="Varghese N."/>
            <person name="Submissions S."/>
        </authorList>
    </citation>
    <scope>NUCLEOTIDE SEQUENCE [LARGE SCALE GENOMIC DNA]</scope>
    <source>
        <strain evidence="6">ATCC BAA-34</strain>
    </source>
</reference>
<keyword evidence="1 3" id="KW-0732">Signal</keyword>
<evidence type="ECO:0000256" key="3">
    <source>
        <dbReference type="SAM" id="SignalP"/>
    </source>
</evidence>